<dbReference type="AlphaFoldDB" id="A7GYI7"/>
<keyword evidence="2 7" id="KW-0812">Transmembrane</keyword>
<evidence type="ECO:0000256" key="2">
    <source>
        <dbReference type="ARBA" id="ARBA00022692"/>
    </source>
</evidence>
<dbReference type="KEGG" id="ccv:CCV52592_1886"/>
<keyword evidence="9" id="KW-1185">Reference proteome</keyword>
<protein>
    <recommendedName>
        <fullName evidence="7">Endolytic murein transglycosylase</fullName>
        <ecNumber evidence="7">4.2.2.29</ecNumber>
    </recommendedName>
    <alternativeName>
        <fullName evidence="7">Peptidoglycan lytic transglycosylase</fullName>
    </alternativeName>
    <alternativeName>
        <fullName evidence="7">Peptidoglycan polymerization terminase</fullName>
    </alternativeName>
</protein>
<name>A7GYI7_CAMC5</name>
<comment type="catalytic activity">
    <reaction evidence="7">
        <text>a peptidoglycan chain = a peptidoglycan chain with N-acetyl-1,6-anhydromuramyl-[peptide] at the reducing end + a peptidoglycan chain with N-acetylglucosamine at the non-reducing end.</text>
        <dbReference type="EC" id="4.2.2.29"/>
    </reaction>
</comment>
<organism evidence="8 9">
    <name type="scientific">Campylobacter curvus (strain 525.92)</name>
    <dbReference type="NCBI Taxonomy" id="360105"/>
    <lineage>
        <taxon>Bacteria</taxon>
        <taxon>Pseudomonadati</taxon>
        <taxon>Campylobacterota</taxon>
        <taxon>Epsilonproteobacteria</taxon>
        <taxon>Campylobacterales</taxon>
        <taxon>Campylobacteraceae</taxon>
        <taxon>Campylobacter</taxon>
    </lineage>
</organism>
<sequence length="316" mass="35860">MIKNFIKKPYLAIFFDIVFIFFLSVFAYLARPISTSEVVFIPKGGVGEIISYLANRNFNLSKIDKYALSFIGSPQSGWINMQSTHLSRIDFLYKLTKAKAALQEITLIPGETTIIFLNQIASELKLDAKKLNAEYNALAPLPDGFLVPNTYKIPIGISERHLAYYLVNSSKKAQSELSNKIFGEYNEKKWYKILTIASVIQKEAANNDEMPLVASVVYNRLDKGMRLQMDGTLNYGVYSHDVVTPERIKTDMSEFNTYLNDGLPPTPICTVSINAIKAAINPAKTEFLYFVRDKKTKKHKFSKTLIEHNENVSQQR</sequence>
<dbReference type="OrthoDB" id="9814591at2"/>
<dbReference type="EC" id="4.2.2.29" evidence="7"/>
<keyword evidence="1 7" id="KW-1003">Cell membrane</keyword>
<keyword evidence="3 7" id="KW-1133">Transmembrane helix</keyword>
<feature type="site" description="Important for catalytic activity" evidence="7">
    <location>
        <position position="203"/>
    </location>
</feature>
<dbReference type="EMBL" id="CP000767">
    <property type="protein sequence ID" value="EAU00117.1"/>
    <property type="molecule type" value="Genomic_DNA"/>
</dbReference>
<comment type="function">
    <text evidence="7">Functions as a peptidoglycan terminase that cleaves nascent peptidoglycan strands endolytically to terminate their elongation.</text>
</comment>
<keyword evidence="5 7" id="KW-0456">Lyase</keyword>
<evidence type="ECO:0000256" key="7">
    <source>
        <dbReference type="HAMAP-Rule" id="MF_02065"/>
    </source>
</evidence>
<proteinExistence type="inferred from homology"/>
<reference evidence="8" key="1">
    <citation type="submission" date="2016-07" db="EMBL/GenBank/DDBJ databases">
        <title>Comparative genomics of the Campylobacter concisus group.</title>
        <authorList>
            <person name="Miller W.G."/>
            <person name="Yee E."/>
            <person name="Chapman M.H."/>
            <person name="Huynh S."/>
            <person name="Bono J.L."/>
            <person name="On S.L.W."/>
            <person name="StLeger J."/>
            <person name="Foster G."/>
            <person name="Parker C.T."/>
        </authorList>
    </citation>
    <scope>NUCLEOTIDE SEQUENCE</scope>
    <source>
        <strain evidence="8">525.92</strain>
    </source>
</reference>
<keyword evidence="6 7" id="KW-0961">Cell wall biogenesis/degradation</keyword>
<evidence type="ECO:0000313" key="9">
    <source>
        <dbReference type="Proteomes" id="UP000006380"/>
    </source>
</evidence>
<feature type="transmembrane region" description="Helical" evidence="7">
    <location>
        <begin position="12"/>
        <end position="30"/>
    </location>
</feature>
<dbReference type="GO" id="GO:0008932">
    <property type="term" value="F:lytic endotransglycosylase activity"/>
    <property type="evidence" value="ECO:0007669"/>
    <property type="project" value="UniProtKB-UniRule"/>
</dbReference>
<dbReference type="InterPro" id="IPR003770">
    <property type="entry name" value="MLTG-like"/>
</dbReference>
<dbReference type="GO" id="GO:0005886">
    <property type="term" value="C:plasma membrane"/>
    <property type="evidence" value="ECO:0007669"/>
    <property type="project" value="UniProtKB-SubCell"/>
</dbReference>
<dbReference type="HOGENOM" id="CLU_025574_2_2_7"/>
<evidence type="ECO:0000313" key="8">
    <source>
        <dbReference type="EMBL" id="EAU00117.1"/>
    </source>
</evidence>
<evidence type="ECO:0000256" key="1">
    <source>
        <dbReference type="ARBA" id="ARBA00022475"/>
    </source>
</evidence>
<evidence type="ECO:0000256" key="6">
    <source>
        <dbReference type="ARBA" id="ARBA00023316"/>
    </source>
</evidence>
<dbReference type="STRING" id="360105.CCV52592_1886"/>
<accession>A7GYI7</accession>
<dbReference type="Proteomes" id="UP000006380">
    <property type="component" value="Chromosome"/>
</dbReference>
<dbReference type="GO" id="GO:0071555">
    <property type="term" value="P:cell wall organization"/>
    <property type="evidence" value="ECO:0007669"/>
    <property type="project" value="UniProtKB-KW"/>
</dbReference>
<dbReference type="HAMAP" id="MF_02065">
    <property type="entry name" value="MltG"/>
    <property type="match status" value="1"/>
</dbReference>
<dbReference type="Gene3D" id="3.30.160.60">
    <property type="entry name" value="Classic Zinc Finger"/>
    <property type="match status" value="1"/>
</dbReference>
<evidence type="ECO:0000256" key="4">
    <source>
        <dbReference type="ARBA" id="ARBA00023136"/>
    </source>
</evidence>
<dbReference type="GO" id="GO:0009252">
    <property type="term" value="P:peptidoglycan biosynthetic process"/>
    <property type="evidence" value="ECO:0007669"/>
    <property type="project" value="UniProtKB-UniRule"/>
</dbReference>
<keyword evidence="4 7" id="KW-0472">Membrane</keyword>
<dbReference type="RefSeq" id="WP_009651485.1">
    <property type="nucleotide sequence ID" value="NC_009715.2"/>
</dbReference>
<keyword evidence="7" id="KW-0997">Cell inner membrane</keyword>
<dbReference type="Pfam" id="PF02618">
    <property type="entry name" value="YceG"/>
    <property type="match status" value="1"/>
</dbReference>
<evidence type="ECO:0000256" key="3">
    <source>
        <dbReference type="ARBA" id="ARBA00022989"/>
    </source>
</evidence>
<dbReference type="PANTHER" id="PTHR30518:SF2">
    <property type="entry name" value="ENDOLYTIC MUREIN TRANSGLYCOSYLASE"/>
    <property type="match status" value="1"/>
</dbReference>
<dbReference type="PANTHER" id="PTHR30518">
    <property type="entry name" value="ENDOLYTIC MUREIN TRANSGLYCOSYLASE"/>
    <property type="match status" value="1"/>
</dbReference>
<gene>
    <name evidence="7" type="primary">mltG</name>
    <name evidence="8" type="ORF">CCV52592_1886</name>
</gene>
<evidence type="ECO:0000256" key="5">
    <source>
        <dbReference type="ARBA" id="ARBA00023239"/>
    </source>
</evidence>
<comment type="subcellular location">
    <subcellularLocation>
        <location evidence="7">Cell inner membrane</location>
        <topology evidence="7">Single-pass membrane protein</topology>
    </subcellularLocation>
</comment>
<dbReference type="NCBIfam" id="TIGR00247">
    <property type="entry name" value="endolytic transglycosylase MltG"/>
    <property type="match status" value="1"/>
</dbReference>
<comment type="similarity">
    <text evidence="7">Belongs to the transglycosylase MltG family.</text>
</comment>